<dbReference type="CDD" id="cd17535">
    <property type="entry name" value="REC_NarL-like"/>
    <property type="match status" value="1"/>
</dbReference>
<gene>
    <name evidence="8" type="ORF">BSTEL_0138</name>
</gene>
<evidence type="ECO:0000256" key="2">
    <source>
        <dbReference type="ARBA" id="ARBA00023015"/>
    </source>
</evidence>
<proteinExistence type="predicted"/>
<dbReference type="OrthoDB" id="9808843at2"/>
<dbReference type="InterPro" id="IPR011006">
    <property type="entry name" value="CheY-like_superfamily"/>
</dbReference>
<comment type="caution">
    <text evidence="8">The sequence shown here is derived from an EMBL/GenBank/DDBJ whole genome shotgun (WGS) entry which is preliminary data.</text>
</comment>
<name>A0A087DPG7_9BIFI</name>
<feature type="domain" description="HTH luxR-type" evidence="6">
    <location>
        <begin position="157"/>
        <end position="222"/>
    </location>
</feature>
<dbReference type="GO" id="GO:0006355">
    <property type="term" value="P:regulation of DNA-templated transcription"/>
    <property type="evidence" value="ECO:0007669"/>
    <property type="project" value="InterPro"/>
</dbReference>
<dbReference type="EMBL" id="JGZP01000012">
    <property type="protein sequence ID" value="KFI97417.1"/>
    <property type="molecule type" value="Genomic_DNA"/>
</dbReference>
<dbReference type="eggNOG" id="COG2197">
    <property type="taxonomic scope" value="Bacteria"/>
</dbReference>
<keyword evidence="9" id="KW-1185">Reference proteome</keyword>
<dbReference type="PROSITE" id="PS00622">
    <property type="entry name" value="HTH_LUXR_1"/>
    <property type="match status" value="1"/>
</dbReference>
<evidence type="ECO:0000256" key="5">
    <source>
        <dbReference type="PROSITE-ProRule" id="PRU00169"/>
    </source>
</evidence>
<dbReference type="PROSITE" id="PS50110">
    <property type="entry name" value="RESPONSE_REGULATORY"/>
    <property type="match status" value="1"/>
</dbReference>
<dbReference type="STRING" id="762211.BSTEL_0138"/>
<dbReference type="SMART" id="SM00448">
    <property type="entry name" value="REC"/>
    <property type="match status" value="1"/>
</dbReference>
<keyword evidence="2" id="KW-0805">Transcription regulation</keyword>
<dbReference type="AlphaFoldDB" id="A0A087DPG7"/>
<feature type="modified residue" description="4-aspartylphosphate" evidence="5">
    <location>
        <position position="55"/>
    </location>
</feature>
<dbReference type="SUPFAM" id="SSF52172">
    <property type="entry name" value="CheY-like"/>
    <property type="match status" value="1"/>
</dbReference>
<dbReference type="InterPro" id="IPR039420">
    <property type="entry name" value="WalR-like"/>
</dbReference>
<dbReference type="InterPro" id="IPR058245">
    <property type="entry name" value="NreC/VraR/RcsB-like_REC"/>
</dbReference>
<keyword evidence="8" id="KW-0378">Hydrolase</keyword>
<evidence type="ECO:0000256" key="1">
    <source>
        <dbReference type="ARBA" id="ARBA00022553"/>
    </source>
</evidence>
<sequence length="229" mass="24818">MAIRVLIVDDQPMFRMGLQLLLETVDGIDVTGEAEDGGAALAFLESTPVDVALMDVRMPVMDGVEATRRIRAEFKDDAPRVLMLTTFALDEYVIDAMEAGASGFLLKDAPLDELVSAIRHVEAGDAVVSPRMTARLLGHFLSNGSTKDNAGNRDVTGAVRAFDLTDREAEVFRLIGLGLSNGQIADRLRIAENTVRVHVRHVLDKTGSCNRVQAAVLAYRIGLVSADDR</sequence>
<dbReference type="PANTHER" id="PTHR43214:SF24">
    <property type="entry name" value="TRANSCRIPTIONAL REGULATORY PROTEIN NARL-RELATED"/>
    <property type="match status" value="1"/>
</dbReference>
<evidence type="ECO:0000259" key="6">
    <source>
        <dbReference type="PROSITE" id="PS50043"/>
    </source>
</evidence>
<dbReference type="PRINTS" id="PR00038">
    <property type="entry name" value="HTHLUXR"/>
</dbReference>
<dbReference type="Pfam" id="PF00072">
    <property type="entry name" value="Response_reg"/>
    <property type="match status" value="1"/>
</dbReference>
<dbReference type="PANTHER" id="PTHR43214">
    <property type="entry name" value="TWO-COMPONENT RESPONSE REGULATOR"/>
    <property type="match status" value="1"/>
</dbReference>
<dbReference type="CDD" id="cd06170">
    <property type="entry name" value="LuxR_C_like"/>
    <property type="match status" value="1"/>
</dbReference>
<dbReference type="GO" id="GO:0008984">
    <property type="term" value="F:protein-glutamate methylesterase activity"/>
    <property type="evidence" value="ECO:0007669"/>
    <property type="project" value="UniProtKB-EC"/>
</dbReference>
<dbReference type="SUPFAM" id="SSF46894">
    <property type="entry name" value="C-terminal effector domain of the bipartite response regulators"/>
    <property type="match status" value="1"/>
</dbReference>
<protein>
    <submittedName>
        <fullName evidence="8">Response regulator receiver domain-containing protein</fullName>
        <ecNumber evidence="8">3.1.1.61</ecNumber>
    </submittedName>
</protein>
<evidence type="ECO:0000256" key="3">
    <source>
        <dbReference type="ARBA" id="ARBA00023125"/>
    </source>
</evidence>
<dbReference type="GO" id="GO:0000160">
    <property type="term" value="P:phosphorelay signal transduction system"/>
    <property type="evidence" value="ECO:0007669"/>
    <property type="project" value="InterPro"/>
</dbReference>
<keyword evidence="3" id="KW-0238">DNA-binding</keyword>
<dbReference type="PROSITE" id="PS50043">
    <property type="entry name" value="HTH_LUXR_2"/>
    <property type="match status" value="1"/>
</dbReference>
<dbReference type="Proteomes" id="UP000029004">
    <property type="component" value="Unassembled WGS sequence"/>
</dbReference>
<dbReference type="InterPro" id="IPR001789">
    <property type="entry name" value="Sig_transdc_resp-reg_receiver"/>
</dbReference>
<evidence type="ECO:0000256" key="4">
    <source>
        <dbReference type="ARBA" id="ARBA00023163"/>
    </source>
</evidence>
<dbReference type="InterPro" id="IPR016032">
    <property type="entry name" value="Sig_transdc_resp-reg_C-effctor"/>
</dbReference>
<keyword evidence="4" id="KW-0804">Transcription</keyword>
<evidence type="ECO:0000313" key="8">
    <source>
        <dbReference type="EMBL" id="KFI97417.1"/>
    </source>
</evidence>
<evidence type="ECO:0000259" key="7">
    <source>
        <dbReference type="PROSITE" id="PS50110"/>
    </source>
</evidence>
<dbReference type="EC" id="3.1.1.61" evidence="8"/>
<dbReference type="Pfam" id="PF00196">
    <property type="entry name" value="GerE"/>
    <property type="match status" value="1"/>
</dbReference>
<keyword evidence="1 5" id="KW-0597">Phosphoprotein</keyword>
<evidence type="ECO:0000313" key="9">
    <source>
        <dbReference type="Proteomes" id="UP000029004"/>
    </source>
</evidence>
<dbReference type="GO" id="GO:0003677">
    <property type="term" value="F:DNA binding"/>
    <property type="evidence" value="ECO:0007669"/>
    <property type="project" value="UniProtKB-KW"/>
</dbReference>
<feature type="domain" description="Response regulatory" evidence="7">
    <location>
        <begin position="4"/>
        <end position="122"/>
    </location>
</feature>
<dbReference type="InterPro" id="IPR000792">
    <property type="entry name" value="Tscrpt_reg_LuxR_C"/>
</dbReference>
<dbReference type="Gene3D" id="3.40.50.2300">
    <property type="match status" value="1"/>
</dbReference>
<organism evidence="8 9">
    <name type="scientific">Bifidobacterium stellenboschense</name>
    <dbReference type="NCBI Taxonomy" id="762211"/>
    <lineage>
        <taxon>Bacteria</taxon>
        <taxon>Bacillati</taxon>
        <taxon>Actinomycetota</taxon>
        <taxon>Actinomycetes</taxon>
        <taxon>Bifidobacteriales</taxon>
        <taxon>Bifidobacteriaceae</taxon>
        <taxon>Bifidobacterium</taxon>
    </lineage>
</organism>
<accession>A0A087DPG7</accession>
<reference evidence="8 9" key="1">
    <citation type="submission" date="2014-03" db="EMBL/GenBank/DDBJ databases">
        <title>Genomics of Bifidobacteria.</title>
        <authorList>
            <person name="Ventura M."/>
            <person name="Milani C."/>
            <person name="Lugli G.A."/>
        </authorList>
    </citation>
    <scope>NUCLEOTIDE SEQUENCE [LARGE SCALE GENOMIC DNA]</scope>
    <source>
        <strain evidence="8 9">DSM 23968</strain>
    </source>
</reference>
<dbReference type="SMART" id="SM00421">
    <property type="entry name" value="HTH_LUXR"/>
    <property type="match status" value="1"/>
</dbReference>
<dbReference type="RefSeq" id="WP_034528166.1">
    <property type="nucleotide sequence ID" value="NZ_JGZP01000012.1"/>
</dbReference>